<dbReference type="InterPro" id="IPR001482">
    <property type="entry name" value="T2SS/T4SS_dom"/>
</dbReference>
<evidence type="ECO:0000256" key="2">
    <source>
        <dbReference type="ARBA" id="ARBA00022741"/>
    </source>
</evidence>
<proteinExistence type="inferred from homology"/>
<evidence type="ECO:0000313" key="5">
    <source>
        <dbReference type="EMBL" id="OHA58995.1"/>
    </source>
</evidence>
<dbReference type="Gene3D" id="3.30.450.90">
    <property type="match status" value="1"/>
</dbReference>
<dbReference type="GO" id="GO:0005524">
    <property type="term" value="F:ATP binding"/>
    <property type="evidence" value="ECO:0007669"/>
    <property type="project" value="UniProtKB-KW"/>
</dbReference>
<reference evidence="5 6" key="1">
    <citation type="journal article" date="2016" name="Nat. Commun.">
        <title>Thousands of microbial genomes shed light on interconnected biogeochemical processes in an aquifer system.</title>
        <authorList>
            <person name="Anantharaman K."/>
            <person name="Brown C.T."/>
            <person name="Hug L.A."/>
            <person name="Sharon I."/>
            <person name="Castelle C.J."/>
            <person name="Probst A.J."/>
            <person name="Thomas B.C."/>
            <person name="Singh A."/>
            <person name="Wilkins M.J."/>
            <person name="Karaoz U."/>
            <person name="Brodie E.L."/>
            <person name="Williams K.H."/>
            <person name="Hubbard S.S."/>
            <person name="Banfield J.F."/>
        </authorList>
    </citation>
    <scope>NUCLEOTIDE SEQUENCE [LARGE SCALE GENOMIC DNA]</scope>
</reference>
<evidence type="ECO:0000313" key="6">
    <source>
        <dbReference type="Proteomes" id="UP000177043"/>
    </source>
</evidence>
<evidence type="ECO:0000259" key="4">
    <source>
        <dbReference type="PROSITE" id="PS00662"/>
    </source>
</evidence>
<name>A0A1G2QEG5_9BACT</name>
<dbReference type="InterPro" id="IPR003593">
    <property type="entry name" value="AAA+_ATPase"/>
</dbReference>
<dbReference type="GO" id="GO:0005886">
    <property type="term" value="C:plasma membrane"/>
    <property type="evidence" value="ECO:0007669"/>
    <property type="project" value="TreeGrafter"/>
</dbReference>
<comment type="caution">
    <text evidence="5">The sequence shown here is derived from an EMBL/GenBank/DDBJ whole genome shotgun (WGS) entry which is preliminary data.</text>
</comment>
<dbReference type="AlphaFoldDB" id="A0A1G2QEG5"/>
<accession>A0A1G2QEG5</accession>
<feature type="domain" description="Bacterial type II secretion system protein E" evidence="4">
    <location>
        <begin position="240"/>
        <end position="254"/>
    </location>
</feature>
<comment type="similarity">
    <text evidence="1">Belongs to the GSP E family.</text>
</comment>
<dbReference type="SUPFAM" id="SSF52540">
    <property type="entry name" value="P-loop containing nucleoside triphosphate hydrolases"/>
    <property type="match status" value="1"/>
</dbReference>
<dbReference type="PROSITE" id="PS00662">
    <property type="entry name" value="T2SP_E"/>
    <property type="match status" value="1"/>
</dbReference>
<organism evidence="5 6">
    <name type="scientific">Candidatus Vogelbacteria bacterium RIFOXYD1_FULL_44_32</name>
    <dbReference type="NCBI Taxonomy" id="1802438"/>
    <lineage>
        <taxon>Bacteria</taxon>
        <taxon>Candidatus Vogeliibacteriota</taxon>
    </lineage>
</organism>
<protein>
    <recommendedName>
        <fullName evidence="4">Bacterial type II secretion system protein E domain-containing protein</fullName>
    </recommendedName>
</protein>
<dbReference type="Pfam" id="PF00437">
    <property type="entry name" value="T2SSE"/>
    <property type="match status" value="1"/>
</dbReference>
<dbReference type="Gene3D" id="3.40.50.300">
    <property type="entry name" value="P-loop containing nucleotide triphosphate hydrolases"/>
    <property type="match status" value="1"/>
</dbReference>
<sequence>MIDISNEHIAAFLKDFKKLEDVRVMILSESIRVSKEGGISTILEIILSGALALEASDVHIEPEETDIRLRYRIDGVLQDVVDFDPKIYRPILSRLKLVSGLKLNVKQSAQDGRFSINAGSDVDIEIRTSVIPGAYGESIVMRVLNPKSIETTFNNLGIPTDLYEIFSREIHKPNGLVLLTGPTGSGKTTTLYSFLREVNSTESKIITIEDPIEYHLKGINQTQVNRAKGYTFLSGLRSALRQDPDVIMVGEIRDSETAKIAINSALTGHLVFSTLHTNNAAGAIPRLIDLGVNAKIISSALTLSIAQRLVRKLCPVCKVEENLTGQDKEHILAVIASIKKRRPDYVPPQTVKTWGPGKCEKCNNTGYKGRQGIFEAIVMDDSIAKASVLNPNERDLRLASIPQGILDMRQDGIVKVLEGSTSLRELSRVIDLYEEII</sequence>
<keyword evidence="3" id="KW-0067">ATP-binding</keyword>
<dbReference type="SMART" id="SM00382">
    <property type="entry name" value="AAA"/>
    <property type="match status" value="1"/>
</dbReference>
<dbReference type="Proteomes" id="UP000177043">
    <property type="component" value="Unassembled WGS sequence"/>
</dbReference>
<dbReference type="PANTHER" id="PTHR30258">
    <property type="entry name" value="TYPE II SECRETION SYSTEM PROTEIN GSPE-RELATED"/>
    <property type="match status" value="1"/>
</dbReference>
<dbReference type="STRING" id="1802438.A2571_00790"/>
<evidence type="ECO:0000256" key="1">
    <source>
        <dbReference type="ARBA" id="ARBA00006611"/>
    </source>
</evidence>
<dbReference type="EMBL" id="MHTJ01000002">
    <property type="protein sequence ID" value="OHA58995.1"/>
    <property type="molecule type" value="Genomic_DNA"/>
</dbReference>
<dbReference type="InterPro" id="IPR027417">
    <property type="entry name" value="P-loop_NTPase"/>
</dbReference>
<dbReference type="PANTHER" id="PTHR30258:SF1">
    <property type="entry name" value="PROTEIN TRANSPORT PROTEIN HOFB HOMOLOG"/>
    <property type="match status" value="1"/>
</dbReference>
<evidence type="ECO:0000256" key="3">
    <source>
        <dbReference type="ARBA" id="ARBA00022840"/>
    </source>
</evidence>
<keyword evidence="2" id="KW-0547">Nucleotide-binding</keyword>
<dbReference type="CDD" id="cd01129">
    <property type="entry name" value="PulE-GspE-like"/>
    <property type="match status" value="1"/>
</dbReference>
<gene>
    <name evidence="5" type="ORF">A2571_00790</name>
</gene>
<dbReference type="GO" id="GO:0016887">
    <property type="term" value="F:ATP hydrolysis activity"/>
    <property type="evidence" value="ECO:0007669"/>
    <property type="project" value="TreeGrafter"/>
</dbReference>